<keyword evidence="3" id="KW-0808">Transferase</keyword>
<sequence>MTLPVRLLTRRALLLAATALLLPISAVRAQQGAVPEITPAEAQAKAKAGKITLIDVRTPEEWRETGVAPGATPINLYHPGGAEGFVKEVVARVGGKRDTPIAFICRSGNRSGQAQRLLAAQGFTNVYSVREGMSGSAAGPGWIRSGLPVEACKVC</sequence>
<dbReference type="InterPro" id="IPR050229">
    <property type="entry name" value="GlpE_sulfurtransferase"/>
</dbReference>
<dbReference type="AlphaFoldDB" id="A0A1N6Z3U9"/>
<dbReference type="OrthoDB" id="9784009at2"/>
<feature type="signal peptide" evidence="1">
    <location>
        <begin position="1"/>
        <end position="29"/>
    </location>
</feature>
<evidence type="ECO:0000313" key="4">
    <source>
        <dbReference type="Proteomes" id="UP000186819"/>
    </source>
</evidence>
<dbReference type="PROSITE" id="PS50206">
    <property type="entry name" value="RHODANESE_3"/>
    <property type="match status" value="1"/>
</dbReference>
<evidence type="ECO:0000313" key="3">
    <source>
        <dbReference type="EMBL" id="SIR21476.1"/>
    </source>
</evidence>
<keyword evidence="4" id="KW-1185">Reference proteome</keyword>
<organism evidence="3 4">
    <name type="scientific">Aromatoleum tolulyticum</name>
    <dbReference type="NCBI Taxonomy" id="34027"/>
    <lineage>
        <taxon>Bacteria</taxon>
        <taxon>Pseudomonadati</taxon>
        <taxon>Pseudomonadota</taxon>
        <taxon>Betaproteobacteria</taxon>
        <taxon>Rhodocyclales</taxon>
        <taxon>Rhodocyclaceae</taxon>
        <taxon>Aromatoleum</taxon>
    </lineage>
</organism>
<dbReference type="SUPFAM" id="SSF52821">
    <property type="entry name" value="Rhodanese/Cell cycle control phosphatase"/>
    <property type="match status" value="1"/>
</dbReference>
<dbReference type="PANTHER" id="PTHR43031:SF16">
    <property type="entry name" value="OXIDOREDUCTASE"/>
    <property type="match status" value="1"/>
</dbReference>
<gene>
    <name evidence="3" type="ORF">SAMN05421829_11183</name>
</gene>
<protein>
    <submittedName>
        <fullName evidence="3">Rhodanese-related sulfurtransferase</fullName>
    </submittedName>
</protein>
<feature type="domain" description="Rhodanese" evidence="2">
    <location>
        <begin position="47"/>
        <end position="151"/>
    </location>
</feature>
<dbReference type="GO" id="GO:0016740">
    <property type="term" value="F:transferase activity"/>
    <property type="evidence" value="ECO:0007669"/>
    <property type="project" value="UniProtKB-KW"/>
</dbReference>
<dbReference type="Pfam" id="PF00581">
    <property type="entry name" value="Rhodanese"/>
    <property type="match status" value="1"/>
</dbReference>
<dbReference type="STRING" id="34027.SAMN05421829_11183"/>
<dbReference type="InterPro" id="IPR001763">
    <property type="entry name" value="Rhodanese-like_dom"/>
</dbReference>
<keyword evidence="1" id="KW-0732">Signal</keyword>
<evidence type="ECO:0000256" key="1">
    <source>
        <dbReference type="SAM" id="SignalP"/>
    </source>
</evidence>
<proteinExistence type="predicted"/>
<dbReference type="RefSeq" id="WP_076603208.1">
    <property type="nucleotide sequence ID" value="NZ_FTMD01000011.1"/>
</dbReference>
<evidence type="ECO:0000259" key="2">
    <source>
        <dbReference type="PROSITE" id="PS50206"/>
    </source>
</evidence>
<dbReference type="InterPro" id="IPR036873">
    <property type="entry name" value="Rhodanese-like_dom_sf"/>
</dbReference>
<name>A0A1N6Z3U9_9RHOO</name>
<dbReference type="Proteomes" id="UP000186819">
    <property type="component" value="Unassembled WGS sequence"/>
</dbReference>
<dbReference type="EMBL" id="FTMD01000011">
    <property type="protein sequence ID" value="SIR21476.1"/>
    <property type="molecule type" value="Genomic_DNA"/>
</dbReference>
<dbReference type="PANTHER" id="PTHR43031">
    <property type="entry name" value="FAD-DEPENDENT OXIDOREDUCTASE"/>
    <property type="match status" value="1"/>
</dbReference>
<dbReference type="Gene3D" id="3.40.250.10">
    <property type="entry name" value="Rhodanese-like domain"/>
    <property type="match status" value="1"/>
</dbReference>
<accession>A0A1N6Z3U9</accession>
<dbReference type="SMART" id="SM00450">
    <property type="entry name" value="RHOD"/>
    <property type="match status" value="1"/>
</dbReference>
<reference evidence="4" key="1">
    <citation type="submission" date="2017-01" db="EMBL/GenBank/DDBJ databases">
        <authorList>
            <person name="Varghese N."/>
            <person name="Submissions S."/>
        </authorList>
    </citation>
    <scope>NUCLEOTIDE SEQUENCE [LARGE SCALE GENOMIC DNA]</scope>
    <source>
        <strain evidence="4">ATCC 51758</strain>
    </source>
</reference>
<feature type="chain" id="PRO_5012952690" evidence="1">
    <location>
        <begin position="30"/>
        <end position="155"/>
    </location>
</feature>